<keyword evidence="1" id="KW-1133">Transmembrane helix</keyword>
<feature type="transmembrane region" description="Helical" evidence="1">
    <location>
        <begin position="33"/>
        <end position="54"/>
    </location>
</feature>
<evidence type="ECO:0000256" key="1">
    <source>
        <dbReference type="SAM" id="Phobius"/>
    </source>
</evidence>
<feature type="transmembrane region" description="Helical" evidence="1">
    <location>
        <begin position="66"/>
        <end position="90"/>
    </location>
</feature>
<evidence type="ECO:0000313" key="3">
    <source>
        <dbReference type="Proteomes" id="UP000179734"/>
    </source>
</evidence>
<reference evidence="2 3" key="1">
    <citation type="submission" date="2016-10" db="EMBL/GenBank/DDBJ databases">
        <title>Genome sequence of Mycobacterium talmonii.</title>
        <authorList>
            <person name="Greninger A.L."/>
            <person name="Elliott B."/>
            <person name="Vasireddy S."/>
            <person name="Vasireddy R."/>
        </authorList>
    </citation>
    <scope>NUCLEOTIDE SEQUENCE [LARGE SCALE GENOMIC DNA]</scope>
    <source>
        <strain evidence="3">NE-TNMC-100812</strain>
    </source>
</reference>
<keyword evidence="3" id="KW-1185">Reference proteome</keyword>
<name>A0A1S1NFD9_9MYCO</name>
<gene>
    <name evidence="2" type="ORF">BKN37_18450</name>
</gene>
<sequence length="139" mass="15060">MMVYTPVRRVEGVIGRGVKGGRLLLGPYKKREIAPLLGGICLATSLALTEFPILGSILNGGARASAVFAAVAVMLLVLAVLCATFGWVAWHRGGPAWPPQHVRNRARINQWRRRPVYVSGRDRTSPPPAWAGGKVRVRA</sequence>
<accession>A0A1S1NFD9</accession>
<keyword evidence="1" id="KW-0472">Membrane</keyword>
<evidence type="ECO:0000313" key="2">
    <source>
        <dbReference type="EMBL" id="OHV00138.1"/>
    </source>
</evidence>
<dbReference type="Proteomes" id="UP000179734">
    <property type="component" value="Unassembled WGS sequence"/>
</dbReference>
<comment type="caution">
    <text evidence="2">The sequence shown here is derived from an EMBL/GenBank/DDBJ whole genome shotgun (WGS) entry which is preliminary data.</text>
</comment>
<dbReference type="EMBL" id="MLQM01000115">
    <property type="protein sequence ID" value="OHV00138.1"/>
    <property type="molecule type" value="Genomic_DNA"/>
</dbReference>
<organism evidence="2 3">
    <name type="scientific">Mycobacterium talmoniae</name>
    <dbReference type="NCBI Taxonomy" id="1858794"/>
    <lineage>
        <taxon>Bacteria</taxon>
        <taxon>Bacillati</taxon>
        <taxon>Actinomycetota</taxon>
        <taxon>Actinomycetes</taxon>
        <taxon>Mycobacteriales</taxon>
        <taxon>Mycobacteriaceae</taxon>
        <taxon>Mycobacterium</taxon>
    </lineage>
</organism>
<protein>
    <submittedName>
        <fullName evidence="2">Uncharacterized protein</fullName>
    </submittedName>
</protein>
<proteinExistence type="predicted"/>
<dbReference type="AlphaFoldDB" id="A0A1S1NFD9"/>
<keyword evidence="1" id="KW-0812">Transmembrane</keyword>